<reference evidence="1 2" key="1">
    <citation type="submission" date="2018-11" db="EMBL/GenBank/DDBJ databases">
        <title>Chryseotalea sanarue gen. nov., sp., nov., a member of the family Cytophagaceae, isolated from a brackish lake in Hamamatsu Japan.</title>
        <authorList>
            <person name="Maejima Y."/>
            <person name="Iino T."/>
            <person name="Muraguchi Y."/>
            <person name="Fukuda K."/>
            <person name="Ohkuma M."/>
            <person name="Moriuchi R."/>
            <person name="Dohra H."/>
            <person name="Kimbara K."/>
            <person name="Shintani M."/>
        </authorList>
    </citation>
    <scope>NUCLEOTIDE SEQUENCE [LARGE SCALE GENOMIC DNA]</scope>
    <source>
        <strain evidence="1 2">Ys</strain>
    </source>
</reference>
<dbReference type="EMBL" id="BHXQ01000005">
    <property type="protein sequence ID" value="GCC52570.1"/>
    <property type="molecule type" value="Genomic_DNA"/>
</dbReference>
<sequence length="499" mass="55978">MNLWVKRIALGLSAVVALFLFACLDDESILGFRNQNQKFKVSYIEIPIESSVLLFDSLRTSNSINDPVNRLLVGSYEDPVFGRITAEAYAQMRPSNTGRAKETGAVFDSVTMHLHLDLYNYGGSSSSEESFTIHRLTEMMSFRGGNDYYTNTSVAYDPIPLGTGSEIIKPALFNEELDDFTTADTIITTDVRLNDEFGLDLFDNWDITKKSFTDFDDFSKIFKGLAIVGNNNSKVFGISLSDSTRVALHYHTATDTLVLNYYISFVRDVPKLGLASTSKIVAERNTSSLAGLTSPYAEFTPANPNKLYIQSGVPVVTKLNFSKFLEFCDTIENLVINSAELSIGSIDEPQSFRPPQSLYLQLIDNTNRLKRYDGSKQDSLDLIFYNNKVRSLSTALSATENTSRISKSNTLGVVEDRQDRFAQLSYNSNTKSYNSFITLFMQELIEQESNADLNITKSRFTNFALYPGNPFAAKSINRISFNKENLKLKIFYTTPTQND</sequence>
<keyword evidence="2" id="KW-1185">Reference proteome</keyword>
<dbReference type="RefSeq" id="WP_127123227.1">
    <property type="nucleotide sequence ID" value="NZ_BHXQ01000005.1"/>
</dbReference>
<dbReference type="InterPro" id="IPR025366">
    <property type="entry name" value="DUF4270"/>
</dbReference>
<dbReference type="OrthoDB" id="1092930at2"/>
<evidence type="ECO:0000313" key="1">
    <source>
        <dbReference type="EMBL" id="GCC52570.1"/>
    </source>
</evidence>
<dbReference type="Proteomes" id="UP000288227">
    <property type="component" value="Unassembled WGS sequence"/>
</dbReference>
<dbReference type="Pfam" id="PF14092">
    <property type="entry name" value="DUF4270"/>
    <property type="match status" value="1"/>
</dbReference>
<dbReference type="AlphaFoldDB" id="A0A401UCH4"/>
<evidence type="ECO:0008006" key="3">
    <source>
        <dbReference type="Google" id="ProtNLM"/>
    </source>
</evidence>
<comment type="caution">
    <text evidence="1">The sequence shown here is derived from an EMBL/GenBank/DDBJ whole genome shotgun (WGS) entry which is preliminary data.</text>
</comment>
<organism evidence="1 2">
    <name type="scientific">Chryseotalea sanaruensis</name>
    <dbReference type="NCBI Taxonomy" id="2482724"/>
    <lineage>
        <taxon>Bacteria</taxon>
        <taxon>Pseudomonadati</taxon>
        <taxon>Bacteroidota</taxon>
        <taxon>Cytophagia</taxon>
        <taxon>Cytophagales</taxon>
        <taxon>Chryseotaleaceae</taxon>
        <taxon>Chryseotalea</taxon>
    </lineage>
</organism>
<gene>
    <name evidence="1" type="ORF">SanaruYs_28070</name>
</gene>
<protein>
    <recommendedName>
        <fullName evidence="3">DUF4270 domain-containing protein</fullName>
    </recommendedName>
</protein>
<accession>A0A401UCH4</accession>
<dbReference type="PROSITE" id="PS51257">
    <property type="entry name" value="PROKAR_LIPOPROTEIN"/>
    <property type="match status" value="1"/>
</dbReference>
<proteinExistence type="predicted"/>
<name>A0A401UCH4_9BACT</name>
<evidence type="ECO:0000313" key="2">
    <source>
        <dbReference type="Proteomes" id="UP000288227"/>
    </source>
</evidence>